<feature type="transmembrane region" description="Helical" evidence="1">
    <location>
        <begin position="18"/>
        <end position="37"/>
    </location>
</feature>
<dbReference type="GO" id="GO:0016747">
    <property type="term" value="F:acyltransferase activity, transferring groups other than amino-acyl groups"/>
    <property type="evidence" value="ECO:0007669"/>
    <property type="project" value="InterPro"/>
</dbReference>
<dbReference type="EMBL" id="JAAIJR010000052">
    <property type="protein sequence ID" value="NEX21368.1"/>
    <property type="molecule type" value="Genomic_DNA"/>
</dbReference>
<protein>
    <submittedName>
        <fullName evidence="3">Acyltransferase</fullName>
    </submittedName>
</protein>
<feature type="domain" description="Acyltransferase 3" evidence="2">
    <location>
        <begin position="14"/>
        <end position="335"/>
    </location>
</feature>
<reference evidence="4" key="1">
    <citation type="journal article" date="2020" name="Microbiol. Resour. Announc.">
        <title>Draft Genome Sequences of Thiorhodococcus mannitoliphagus and Thiorhodococcus minor, Purple Sulfur Photosynthetic Bacteria in the Gammaproteobacterial Family Chromatiaceae.</title>
        <authorList>
            <person name="Aviles F.A."/>
            <person name="Meyer T.E."/>
            <person name="Kyndt J.A."/>
        </authorList>
    </citation>
    <scope>NUCLEOTIDE SEQUENCE [LARGE SCALE GENOMIC DNA]</scope>
    <source>
        <strain evidence="4">DSM 18266</strain>
    </source>
</reference>
<feature type="transmembrane region" description="Helical" evidence="1">
    <location>
        <begin position="245"/>
        <end position="278"/>
    </location>
</feature>
<comment type="caution">
    <text evidence="3">The sequence shown here is derived from an EMBL/GenBank/DDBJ whole genome shotgun (WGS) entry which is preliminary data.</text>
</comment>
<evidence type="ECO:0000256" key="1">
    <source>
        <dbReference type="SAM" id="Phobius"/>
    </source>
</evidence>
<dbReference type="AlphaFoldDB" id="A0A6P1DTC4"/>
<evidence type="ECO:0000313" key="3">
    <source>
        <dbReference type="EMBL" id="NEX21368.1"/>
    </source>
</evidence>
<dbReference type="InterPro" id="IPR002656">
    <property type="entry name" value="Acyl_transf_3_dom"/>
</dbReference>
<feature type="transmembrane region" description="Helical" evidence="1">
    <location>
        <begin position="164"/>
        <end position="180"/>
    </location>
</feature>
<accession>A0A6P1DTC4</accession>
<dbReference type="GO" id="GO:0016020">
    <property type="term" value="C:membrane"/>
    <property type="evidence" value="ECO:0007669"/>
    <property type="project" value="TreeGrafter"/>
</dbReference>
<name>A0A6P1DTC4_9GAMM</name>
<dbReference type="Pfam" id="PF01757">
    <property type="entry name" value="Acyl_transf_3"/>
    <property type="match status" value="1"/>
</dbReference>
<organism evidence="3 4">
    <name type="scientific">Thiorhodococcus mannitoliphagus</name>
    <dbReference type="NCBI Taxonomy" id="329406"/>
    <lineage>
        <taxon>Bacteria</taxon>
        <taxon>Pseudomonadati</taxon>
        <taxon>Pseudomonadota</taxon>
        <taxon>Gammaproteobacteria</taxon>
        <taxon>Chromatiales</taxon>
        <taxon>Chromatiaceae</taxon>
        <taxon>Thiorhodococcus</taxon>
    </lineage>
</organism>
<feature type="transmembrane region" description="Helical" evidence="1">
    <location>
        <begin position="44"/>
        <end position="69"/>
    </location>
</feature>
<feature type="transmembrane region" description="Helical" evidence="1">
    <location>
        <begin position="315"/>
        <end position="336"/>
    </location>
</feature>
<keyword evidence="4" id="KW-1185">Reference proteome</keyword>
<evidence type="ECO:0000259" key="2">
    <source>
        <dbReference type="Pfam" id="PF01757"/>
    </source>
</evidence>
<dbReference type="PANTHER" id="PTHR23028">
    <property type="entry name" value="ACETYLTRANSFERASE"/>
    <property type="match status" value="1"/>
</dbReference>
<dbReference type="InterPro" id="IPR050879">
    <property type="entry name" value="Acyltransferase_3"/>
</dbReference>
<reference evidence="3 4" key="2">
    <citation type="submission" date="2020-02" db="EMBL/GenBank/DDBJ databases">
        <title>Genome sequences of Thiorhodococcus mannitoliphagus and Thiorhodococcus minor, purple sulfur photosynthetic bacteria in the gammaproteobacterial family, Chromatiaceae.</title>
        <authorList>
            <person name="Aviles F.A."/>
            <person name="Meyer T.E."/>
            <person name="Kyndt J.A."/>
        </authorList>
    </citation>
    <scope>NUCLEOTIDE SEQUENCE [LARGE SCALE GENOMIC DNA]</scope>
    <source>
        <strain evidence="3 4">DSM 18266</strain>
    </source>
</reference>
<keyword evidence="1" id="KW-0812">Transmembrane</keyword>
<feature type="transmembrane region" description="Helical" evidence="1">
    <location>
        <begin position="89"/>
        <end position="113"/>
    </location>
</feature>
<keyword evidence="1" id="KW-1133">Transmembrane helix</keyword>
<evidence type="ECO:0000313" key="4">
    <source>
        <dbReference type="Proteomes" id="UP000471640"/>
    </source>
</evidence>
<sequence length="371" mass="41446">MATALYRCAVSRDNNFNLIRFLAAALVLFSHSFPLAGKGDDEPLYALVGMSWGSLAVDVFFVTSGFLIARSFFERKSLLAFAWARLLRIYPALIVAVLFSALIVGGIFTTHGLAAYLRDPQTREYILTNSYLLSGIKFGLPGVFADNPYKDGVNGSLWTLPYEVKLYIRLALGGLLLLYLQRYFGRHFLKISFLSIALVSILLNIGNHFQGDSSEHFIRFSATFFAGTAFYLFRDHIMLSSKAFWALSLLLLLSLLQKDLFFVVYSLGLPYLIIYLAYAPSGVLKAFNGFGDYSYGIYIYAFPVQQSVAAMAPGIAPHALAALSFAITLPLAFASWHGVEKRCLKMKGGYQSFERRLRRLRLKVTAKLSRV</sequence>
<keyword evidence="3" id="KW-0012">Acyltransferase</keyword>
<dbReference type="Proteomes" id="UP000471640">
    <property type="component" value="Unassembled WGS sequence"/>
</dbReference>
<dbReference type="GO" id="GO:0000271">
    <property type="term" value="P:polysaccharide biosynthetic process"/>
    <property type="evidence" value="ECO:0007669"/>
    <property type="project" value="TreeGrafter"/>
</dbReference>
<feature type="transmembrane region" description="Helical" evidence="1">
    <location>
        <begin position="187"/>
        <end position="205"/>
    </location>
</feature>
<dbReference type="RefSeq" id="WP_164654468.1">
    <property type="nucleotide sequence ID" value="NZ_JAAIJR010000052.1"/>
</dbReference>
<keyword evidence="3" id="KW-0808">Transferase</keyword>
<proteinExistence type="predicted"/>
<dbReference type="PANTHER" id="PTHR23028:SF53">
    <property type="entry name" value="ACYL_TRANSF_3 DOMAIN-CONTAINING PROTEIN"/>
    <property type="match status" value="1"/>
</dbReference>
<keyword evidence="1" id="KW-0472">Membrane</keyword>
<gene>
    <name evidence="3" type="ORF">G3480_13775</name>
</gene>